<dbReference type="PANTHER" id="PTHR10622">
    <property type="entry name" value="HET DOMAIN-CONTAINING PROTEIN"/>
    <property type="match status" value="1"/>
</dbReference>
<accession>A0A6A6NLU4</accession>
<dbReference type="OrthoDB" id="674604at2759"/>
<feature type="region of interest" description="Disordered" evidence="1">
    <location>
        <begin position="21"/>
        <end position="41"/>
    </location>
</feature>
<dbReference type="PANTHER" id="PTHR10622:SF10">
    <property type="entry name" value="HET DOMAIN-CONTAINING PROTEIN"/>
    <property type="match status" value="1"/>
</dbReference>
<evidence type="ECO:0000259" key="2">
    <source>
        <dbReference type="Pfam" id="PF06985"/>
    </source>
</evidence>
<proteinExistence type="predicted"/>
<sequence>MSSTQFSDRASTLLDSRRASYNSLTPSDVPNNTGVTVSKPLPDVPSSQVGVAISPHDSILQGIGFGAMRLINTTSLEMEVFPGRSKPQYAIVSHTWGAEEVTFDDFQDLDRARSMRGWLKIHNACAKARKDGLNYVWIDTCCIDKSSSAELSEAINSMFAWYREAYVCYAFLEDVPYPYTERPGPDSKTFSKSRWHTRGWTLQELLAPQEVVFYSSSWHRIGTKVELVHELSQITGINEANLLAFGTAPTCAAQKMSWAAGRQTSRIEDTAYCLLGLFGIYMPLLYGEGERAFRRVQEEIIKQSDDESILAWKSNTMFATDDGSFLASSPAQYYGLGGCFITDEPVKDITPSSISNKGLRISLPLVEFDRYWVAILNCRHSDGSAVGIYLKQIAGTSEGIRQFCRTRSYQLYLLDPRTKGVVPAGSTLSQMSREEIFIRIPQEHYKVDSVATLIFDDVPKIACETLGMSSHEQGVLFQRTDHGLHVRLASQAFSRCSGILIFTDGRRRFAVYVEGHHQPSQNQKQTSYHWNSPMELYGHIETQMAAHEDIKSIHEGYLNGDRRTRIRPFKPEETFMTGDGGWAALRVDRSPFDRSVYLASIKLQN</sequence>
<protein>
    <submittedName>
        <fullName evidence="4">Heterokaryon incompatibility protein-domain-containing protein</fullName>
    </submittedName>
</protein>
<feature type="compositionally biased region" description="Polar residues" evidence="1">
    <location>
        <begin position="21"/>
        <end position="36"/>
    </location>
</feature>
<feature type="domain" description="DUF8212" evidence="3">
    <location>
        <begin position="291"/>
        <end position="315"/>
    </location>
</feature>
<keyword evidence="5" id="KW-1185">Reference proteome</keyword>
<dbReference type="InterPro" id="IPR058525">
    <property type="entry name" value="DUF8212"/>
</dbReference>
<organism evidence="4 5">
    <name type="scientific">Lineolata rhizophorae</name>
    <dbReference type="NCBI Taxonomy" id="578093"/>
    <lineage>
        <taxon>Eukaryota</taxon>
        <taxon>Fungi</taxon>
        <taxon>Dikarya</taxon>
        <taxon>Ascomycota</taxon>
        <taxon>Pezizomycotina</taxon>
        <taxon>Dothideomycetes</taxon>
        <taxon>Dothideomycetes incertae sedis</taxon>
        <taxon>Lineolatales</taxon>
        <taxon>Lineolataceae</taxon>
        <taxon>Lineolata</taxon>
    </lineage>
</organism>
<name>A0A6A6NLU4_9PEZI</name>
<gene>
    <name evidence="4" type="ORF">BDY21DRAFT_358460</name>
</gene>
<dbReference type="InterPro" id="IPR010730">
    <property type="entry name" value="HET"/>
</dbReference>
<evidence type="ECO:0000313" key="4">
    <source>
        <dbReference type="EMBL" id="KAF2452695.1"/>
    </source>
</evidence>
<feature type="domain" description="Heterokaryon incompatibility" evidence="2">
    <location>
        <begin position="89"/>
        <end position="173"/>
    </location>
</feature>
<dbReference type="Proteomes" id="UP000799766">
    <property type="component" value="Unassembled WGS sequence"/>
</dbReference>
<evidence type="ECO:0000313" key="5">
    <source>
        <dbReference type="Proteomes" id="UP000799766"/>
    </source>
</evidence>
<dbReference type="Pfam" id="PF26640">
    <property type="entry name" value="DUF8212"/>
    <property type="match status" value="1"/>
</dbReference>
<dbReference type="Pfam" id="PF06985">
    <property type="entry name" value="HET"/>
    <property type="match status" value="1"/>
</dbReference>
<reference evidence="4" key="1">
    <citation type="journal article" date="2020" name="Stud. Mycol.">
        <title>101 Dothideomycetes genomes: a test case for predicting lifestyles and emergence of pathogens.</title>
        <authorList>
            <person name="Haridas S."/>
            <person name="Albert R."/>
            <person name="Binder M."/>
            <person name="Bloem J."/>
            <person name="Labutti K."/>
            <person name="Salamov A."/>
            <person name="Andreopoulos B."/>
            <person name="Baker S."/>
            <person name="Barry K."/>
            <person name="Bills G."/>
            <person name="Bluhm B."/>
            <person name="Cannon C."/>
            <person name="Castanera R."/>
            <person name="Culley D."/>
            <person name="Daum C."/>
            <person name="Ezra D."/>
            <person name="Gonzalez J."/>
            <person name="Henrissat B."/>
            <person name="Kuo A."/>
            <person name="Liang C."/>
            <person name="Lipzen A."/>
            <person name="Lutzoni F."/>
            <person name="Magnuson J."/>
            <person name="Mondo S."/>
            <person name="Nolan M."/>
            <person name="Ohm R."/>
            <person name="Pangilinan J."/>
            <person name="Park H.-J."/>
            <person name="Ramirez L."/>
            <person name="Alfaro M."/>
            <person name="Sun H."/>
            <person name="Tritt A."/>
            <person name="Yoshinaga Y."/>
            <person name="Zwiers L.-H."/>
            <person name="Turgeon B."/>
            <person name="Goodwin S."/>
            <person name="Spatafora J."/>
            <person name="Crous P."/>
            <person name="Grigoriev I."/>
        </authorList>
    </citation>
    <scope>NUCLEOTIDE SEQUENCE</scope>
    <source>
        <strain evidence="4">ATCC 16933</strain>
    </source>
</reference>
<dbReference type="AlphaFoldDB" id="A0A6A6NLU4"/>
<evidence type="ECO:0000256" key="1">
    <source>
        <dbReference type="SAM" id="MobiDB-lite"/>
    </source>
</evidence>
<dbReference type="EMBL" id="MU001705">
    <property type="protein sequence ID" value="KAF2452695.1"/>
    <property type="molecule type" value="Genomic_DNA"/>
</dbReference>
<evidence type="ECO:0000259" key="3">
    <source>
        <dbReference type="Pfam" id="PF26640"/>
    </source>
</evidence>